<organism evidence="3 4">
    <name type="scientific">Candidatus Egerieisoma faecipullorum</name>
    <dbReference type="NCBI Taxonomy" id="2840963"/>
    <lineage>
        <taxon>Bacteria</taxon>
        <taxon>Bacillati</taxon>
        <taxon>Bacillota</taxon>
        <taxon>Clostridia</taxon>
        <taxon>Eubacteriales</taxon>
        <taxon>Clostridiaceae</taxon>
        <taxon>Clostridiaceae incertae sedis</taxon>
        <taxon>Candidatus Egerieisoma</taxon>
    </lineage>
</organism>
<dbReference type="GO" id="GO:0005996">
    <property type="term" value="P:monosaccharide metabolic process"/>
    <property type="evidence" value="ECO:0007669"/>
    <property type="project" value="InterPro"/>
</dbReference>
<dbReference type="SUPFAM" id="SSF53743">
    <property type="entry name" value="FucI/AraA N-terminal and middle domains"/>
    <property type="match status" value="1"/>
</dbReference>
<evidence type="ECO:0000313" key="4">
    <source>
        <dbReference type="Proteomes" id="UP000824089"/>
    </source>
</evidence>
<sequence length="450" mass="49359">MKAGFVGFGEVNTPTEIIVRKCAAAEEALKQEGVSLVSVYPVTDDYAEKDIGNALSVLQTETFDFLVLCIAGWIPTHAVIKIAERFRHKPMVLWGLCGWMEDGRLVTTADQAGTSALRKTMEELGYTFRYVYDIVGLPTRSKAVAAFGRAAAAAAWLRTARVGMAGYRDMNLYGTLCDGVSLKRVIGAEIETFELLEIVQRYQRITPGEKAEIIEKQMSGWKFLKPAKQESLEQAAGYYLAVSALAKERGYAAVSLKDVDGMKKLLGFPPAPVFMLLANCDDLCTIPENDCLGNVTQLMVKALTGQCAPYLEFYEFFEDGVLAGVPDYIPQGATEGEITVIPAAFGELSEGILNVSKVKTGELTMCRLVTEGGRYYMHLCRGRGETPAKWEEAGWTQPAPQLPGLKILLPNVERFAQRVACQHYIIAYGDITEPMAQLCKILGIGLVTED</sequence>
<protein>
    <recommendedName>
        <fullName evidence="5">L-fucose isomerase</fullName>
    </recommendedName>
</protein>
<dbReference type="PANTHER" id="PTHR36120:SF1">
    <property type="entry name" value="L-FUCOSE ISOMERASE C-TERMINAL DOMAIN-CONTAINING PROTEIN"/>
    <property type="match status" value="1"/>
</dbReference>
<comment type="caution">
    <text evidence="3">The sequence shown here is derived from an EMBL/GenBank/DDBJ whole genome shotgun (WGS) entry which is preliminary data.</text>
</comment>
<dbReference type="Proteomes" id="UP000824089">
    <property type="component" value="Unassembled WGS sequence"/>
</dbReference>
<dbReference type="GO" id="GO:0016861">
    <property type="term" value="F:intramolecular oxidoreductase activity, interconverting aldoses and ketoses"/>
    <property type="evidence" value="ECO:0007669"/>
    <property type="project" value="InterPro"/>
</dbReference>
<proteinExistence type="predicted"/>
<dbReference type="InterPro" id="IPR009015">
    <property type="entry name" value="Fucose_isomerase_N/cen_sf"/>
</dbReference>
<gene>
    <name evidence="3" type="ORF">IAD50_01375</name>
</gene>
<keyword evidence="1" id="KW-0413">Isomerase</keyword>
<evidence type="ECO:0000256" key="1">
    <source>
        <dbReference type="ARBA" id="ARBA00023235"/>
    </source>
</evidence>
<dbReference type="EMBL" id="DVMM01000026">
    <property type="protein sequence ID" value="HIU28928.1"/>
    <property type="molecule type" value="Genomic_DNA"/>
</dbReference>
<dbReference type="PANTHER" id="PTHR36120">
    <property type="entry name" value="FUCOSE ISOMERASE"/>
    <property type="match status" value="1"/>
</dbReference>
<name>A0A9D1LA72_9CLOT</name>
<reference evidence="3" key="1">
    <citation type="submission" date="2020-10" db="EMBL/GenBank/DDBJ databases">
        <authorList>
            <person name="Gilroy R."/>
        </authorList>
    </citation>
    <scope>NUCLEOTIDE SEQUENCE</scope>
    <source>
        <strain evidence="3">CHK195-4489</strain>
    </source>
</reference>
<dbReference type="GO" id="GO:0005737">
    <property type="term" value="C:cytoplasm"/>
    <property type="evidence" value="ECO:0007669"/>
    <property type="project" value="InterPro"/>
</dbReference>
<keyword evidence="2" id="KW-0119">Carbohydrate metabolism</keyword>
<evidence type="ECO:0008006" key="5">
    <source>
        <dbReference type="Google" id="ProtNLM"/>
    </source>
</evidence>
<evidence type="ECO:0000313" key="3">
    <source>
        <dbReference type="EMBL" id="HIU28928.1"/>
    </source>
</evidence>
<dbReference type="AlphaFoldDB" id="A0A9D1LA72"/>
<reference evidence="3" key="2">
    <citation type="journal article" date="2021" name="PeerJ">
        <title>Extensive microbial diversity within the chicken gut microbiome revealed by metagenomics and culture.</title>
        <authorList>
            <person name="Gilroy R."/>
            <person name="Ravi A."/>
            <person name="Getino M."/>
            <person name="Pursley I."/>
            <person name="Horton D.L."/>
            <person name="Alikhan N.F."/>
            <person name="Baker D."/>
            <person name="Gharbi K."/>
            <person name="Hall N."/>
            <person name="Watson M."/>
            <person name="Adriaenssens E.M."/>
            <person name="Foster-Nyarko E."/>
            <person name="Jarju S."/>
            <person name="Secka A."/>
            <person name="Antonio M."/>
            <person name="Oren A."/>
            <person name="Chaudhuri R.R."/>
            <person name="La Ragione R."/>
            <person name="Hildebrand F."/>
            <person name="Pallen M.J."/>
        </authorList>
    </citation>
    <scope>NUCLEOTIDE SEQUENCE</scope>
    <source>
        <strain evidence="3">CHK195-4489</strain>
    </source>
</reference>
<evidence type="ECO:0000256" key="2">
    <source>
        <dbReference type="ARBA" id="ARBA00023277"/>
    </source>
</evidence>
<accession>A0A9D1LA72</accession>